<dbReference type="GeneID" id="85467569"/>
<gene>
    <name evidence="2" type="ORF">BDP81DRAFT_215479</name>
</gene>
<keyword evidence="1" id="KW-0812">Transmembrane</keyword>
<dbReference type="RefSeq" id="XP_060446542.1">
    <property type="nucleotide sequence ID" value="XM_060582707.1"/>
</dbReference>
<organism evidence="2 3">
    <name type="scientific">Colletotrichum phormii</name>
    <dbReference type="NCBI Taxonomy" id="359342"/>
    <lineage>
        <taxon>Eukaryota</taxon>
        <taxon>Fungi</taxon>
        <taxon>Dikarya</taxon>
        <taxon>Ascomycota</taxon>
        <taxon>Pezizomycotina</taxon>
        <taxon>Sordariomycetes</taxon>
        <taxon>Hypocreomycetidae</taxon>
        <taxon>Glomerellales</taxon>
        <taxon>Glomerellaceae</taxon>
        <taxon>Colletotrichum</taxon>
        <taxon>Colletotrichum acutatum species complex</taxon>
    </lineage>
</organism>
<sequence>MFVYATLLLTSRSSSPKVTVPFRSFTSRDLKIQERREILQILTTQQVDALMLTLRLSMAVKYVMVVPVIVLVVSKLTLLRFFSFTRLNFAKLAATALGSYGQSSVMVLPFTSTPLMVSVQGLFSFSRPVRTHWKSNVSSSKLFTFDPS</sequence>
<keyword evidence="3" id="KW-1185">Reference proteome</keyword>
<dbReference type="AlphaFoldDB" id="A0AAI9ZU83"/>
<dbReference type="Proteomes" id="UP001243989">
    <property type="component" value="Unassembled WGS sequence"/>
</dbReference>
<evidence type="ECO:0000313" key="3">
    <source>
        <dbReference type="Proteomes" id="UP001243989"/>
    </source>
</evidence>
<accession>A0AAI9ZU83</accession>
<keyword evidence="1" id="KW-0472">Membrane</keyword>
<feature type="transmembrane region" description="Helical" evidence="1">
    <location>
        <begin position="59"/>
        <end position="82"/>
    </location>
</feature>
<proteinExistence type="predicted"/>
<comment type="caution">
    <text evidence="2">The sequence shown here is derived from an EMBL/GenBank/DDBJ whole genome shotgun (WGS) entry which is preliminary data.</text>
</comment>
<name>A0AAI9ZU83_9PEZI</name>
<protein>
    <submittedName>
        <fullName evidence="2">Uncharacterized protein</fullName>
    </submittedName>
</protein>
<evidence type="ECO:0000313" key="2">
    <source>
        <dbReference type="EMBL" id="KAK1637935.1"/>
    </source>
</evidence>
<reference evidence="2" key="1">
    <citation type="submission" date="2021-06" db="EMBL/GenBank/DDBJ databases">
        <title>Comparative genomics, transcriptomics and evolutionary studies reveal genomic signatures of adaptation to plant cell wall in hemibiotrophic fungi.</title>
        <authorList>
            <consortium name="DOE Joint Genome Institute"/>
            <person name="Baroncelli R."/>
            <person name="Diaz J.F."/>
            <person name="Benocci T."/>
            <person name="Peng M."/>
            <person name="Battaglia E."/>
            <person name="Haridas S."/>
            <person name="Andreopoulos W."/>
            <person name="Labutti K."/>
            <person name="Pangilinan J."/>
            <person name="Floch G.L."/>
            <person name="Makela M.R."/>
            <person name="Henrissat B."/>
            <person name="Grigoriev I.V."/>
            <person name="Crouch J.A."/>
            <person name="De Vries R.P."/>
            <person name="Sukno S.A."/>
            <person name="Thon M.R."/>
        </authorList>
    </citation>
    <scope>NUCLEOTIDE SEQUENCE</scope>
    <source>
        <strain evidence="2">CBS 102054</strain>
    </source>
</reference>
<keyword evidence="1" id="KW-1133">Transmembrane helix</keyword>
<dbReference type="EMBL" id="JAHMHQ010000008">
    <property type="protein sequence ID" value="KAK1637935.1"/>
    <property type="molecule type" value="Genomic_DNA"/>
</dbReference>
<evidence type="ECO:0000256" key="1">
    <source>
        <dbReference type="SAM" id="Phobius"/>
    </source>
</evidence>